<organism evidence="2 4">
    <name type="scientific">Medicago truncatula</name>
    <name type="common">Barrel medic</name>
    <name type="synonym">Medicago tribuloides</name>
    <dbReference type="NCBI Taxonomy" id="3880"/>
    <lineage>
        <taxon>Eukaryota</taxon>
        <taxon>Viridiplantae</taxon>
        <taxon>Streptophyta</taxon>
        <taxon>Embryophyta</taxon>
        <taxon>Tracheophyta</taxon>
        <taxon>Spermatophyta</taxon>
        <taxon>Magnoliopsida</taxon>
        <taxon>eudicotyledons</taxon>
        <taxon>Gunneridae</taxon>
        <taxon>Pentapetalae</taxon>
        <taxon>rosids</taxon>
        <taxon>fabids</taxon>
        <taxon>Fabales</taxon>
        <taxon>Fabaceae</taxon>
        <taxon>Papilionoideae</taxon>
        <taxon>50 kb inversion clade</taxon>
        <taxon>NPAAA clade</taxon>
        <taxon>Hologalegina</taxon>
        <taxon>IRL clade</taxon>
        <taxon>Trifolieae</taxon>
        <taxon>Medicago</taxon>
    </lineage>
</organism>
<protein>
    <submittedName>
        <fullName evidence="2 3">Uncharacterized protein</fullName>
    </submittedName>
</protein>
<feature type="compositionally biased region" description="Low complexity" evidence="1">
    <location>
        <begin position="13"/>
        <end position="24"/>
    </location>
</feature>
<sequence>MRPTQTPPPTQAPTPTRTSSLLLPSPISPRLKVVCSNGTHCPNATADNSSITLSSAPAPTPTPIQHIHRATTGSDSNWKRTVVIAAIVKATFVEALRQEGLVAEFCLQHWVLPNYVKDMGT</sequence>
<reference evidence="3" key="3">
    <citation type="submission" date="2015-04" db="UniProtKB">
        <authorList>
            <consortium name="EnsemblPlants"/>
        </authorList>
    </citation>
    <scope>IDENTIFICATION</scope>
    <source>
        <strain evidence="3">cv. Jemalong A17</strain>
    </source>
</reference>
<dbReference type="EnsemblPlants" id="KEH27014">
    <property type="protein sequence ID" value="KEH27014"/>
    <property type="gene ID" value="MTR_6g083190"/>
</dbReference>
<gene>
    <name evidence="2" type="ordered locus">MTR_6g083190</name>
</gene>
<dbReference type="AlphaFoldDB" id="A0A072UB48"/>
<feature type="region of interest" description="Disordered" evidence="1">
    <location>
        <begin position="1"/>
        <end position="24"/>
    </location>
</feature>
<keyword evidence="4" id="KW-1185">Reference proteome</keyword>
<dbReference type="Proteomes" id="UP000002051">
    <property type="component" value="Chromosome 6"/>
</dbReference>
<reference evidence="2 4" key="1">
    <citation type="journal article" date="2011" name="Nature">
        <title>The Medicago genome provides insight into the evolution of rhizobial symbioses.</title>
        <authorList>
            <person name="Young N.D."/>
            <person name="Debelle F."/>
            <person name="Oldroyd G.E."/>
            <person name="Geurts R."/>
            <person name="Cannon S.B."/>
            <person name="Udvardi M.K."/>
            <person name="Benedito V.A."/>
            <person name="Mayer K.F."/>
            <person name="Gouzy J."/>
            <person name="Schoof H."/>
            <person name="Van de Peer Y."/>
            <person name="Proost S."/>
            <person name="Cook D.R."/>
            <person name="Meyers B.C."/>
            <person name="Spannagl M."/>
            <person name="Cheung F."/>
            <person name="De Mita S."/>
            <person name="Krishnakumar V."/>
            <person name="Gundlach H."/>
            <person name="Zhou S."/>
            <person name="Mudge J."/>
            <person name="Bharti A.K."/>
            <person name="Murray J.D."/>
            <person name="Naoumkina M.A."/>
            <person name="Rosen B."/>
            <person name="Silverstein K.A."/>
            <person name="Tang H."/>
            <person name="Rombauts S."/>
            <person name="Zhao P.X."/>
            <person name="Zhou P."/>
            <person name="Barbe V."/>
            <person name="Bardou P."/>
            <person name="Bechner M."/>
            <person name="Bellec A."/>
            <person name="Berger A."/>
            <person name="Berges H."/>
            <person name="Bidwell S."/>
            <person name="Bisseling T."/>
            <person name="Choisne N."/>
            <person name="Couloux A."/>
            <person name="Denny R."/>
            <person name="Deshpande S."/>
            <person name="Dai X."/>
            <person name="Doyle J.J."/>
            <person name="Dudez A.M."/>
            <person name="Farmer A.D."/>
            <person name="Fouteau S."/>
            <person name="Franken C."/>
            <person name="Gibelin C."/>
            <person name="Gish J."/>
            <person name="Goldstein S."/>
            <person name="Gonzalez A.J."/>
            <person name="Green P.J."/>
            <person name="Hallab A."/>
            <person name="Hartog M."/>
            <person name="Hua A."/>
            <person name="Humphray S.J."/>
            <person name="Jeong D.H."/>
            <person name="Jing Y."/>
            <person name="Jocker A."/>
            <person name="Kenton S.M."/>
            <person name="Kim D.J."/>
            <person name="Klee K."/>
            <person name="Lai H."/>
            <person name="Lang C."/>
            <person name="Lin S."/>
            <person name="Macmil S.L."/>
            <person name="Magdelenat G."/>
            <person name="Matthews L."/>
            <person name="McCorrison J."/>
            <person name="Monaghan E.L."/>
            <person name="Mun J.H."/>
            <person name="Najar F.Z."/>
            <person name="Nicholson C."/>
            <person name="Noirot C."/>
            <person name="O'Bleness M."/>
            <person name="Paule C.R."/>
            <person name="Poulain J."/>
            <person name="Prion F."/>
            <person name="Qin B."/>
            <person name="Qu C."/>
            <person name="Retzel E.F."/>
            <person name="Riddle C."/>
            <person name="Sallet E."/>
            <person name="Samain S."/>
            <person name="Samson N."/>
            <person name="Sanders I."/>
            <person name="Saurat O."/>
            <person name="Scarpelli C."/>
            <person name="Schiex T."/>
            <person name="Segurens B."/>
            <person name="Severin A.J."/>
            <person name="Sherrier D.J."/>
            <person name="Shi R."/>
            <person name="Sims S."/>
            <person name="Singer S.R."/>
            <person name="Sinharoy S."/>
            <person name="Sterck L."/>
            <person name="Viollet A."/>
            <person name="Wang B.B."/>
            <person name="Wang K."/>
            <person name="Wang M."/>
            <person name="Wang X."/>
            <person name="Warfsmann J."/>
            <person name="Weissenbach J."/>
            <person name="White D.D."/>
            <person name="White J.D."/>
            <person name="Wiley G.B."/>
            <person name="Wincker P."/>
            <person name="Xing Y."/>
            <person name="Yang L."/>
            <person name="Yao Z."/>
            <person name="Ying F."/>
            <person name="Zhai J."/>
            <person name="Zhou L."/>
            <person name="Zuber A."/>
            <person name="Denarie J."/>
            <person name="Dixon R.A."/>
            <person name="May G.D."/>
            <person name="Schwartz D.C."/>
            <person name="Rogers J."/>
            <person name="Quetier F."/>
            <person name="Town C.D."/>
            <person name="Roe B.A."/>
        </authorList>
    </citation>
    <scope>NUCLEOTIDE SEQUENCE [LARGE SCALE GENOMIC DNA]</scope>
    <source>
        <strain evidence="2">A17</strain>
        <strain evidence="3 4">cv. Jemalong A17</strain>
    </source>
</reference>
<evidence type="ECO:0000313" key="3">
    <source>
        <dbReference type="EnsemblPlants" id="KEH27014"/>
    </source>
</evidence>
<dbReference type="EMBL" id="CM001222">
    <property type="protein sequence ID" value="KEH27014.1"/>
    <property type="molecule type" value="Genomic_DNA"/>
</dbReference>
<evidence type="ECO:0000313" key="2">
    <source>
        <dbReference type="EMBL" id="KEH27014.1"/>
    </source>
</evidence>
<evidence type="ECO:0000313" key="4">
    <source>
        <dbReference type="Proteomes" id="UP000002051"/>
    </source>
</evidence>
<proteinExistence type="predicted"/>
<accession>A0A072UB48</accession>
<feature type="compositionally biased region" description="Pro residues" evidence="1">
    <location>
        <begin position="1"/>
        <end position="12"/>
    </location>
</feature>
<reference evidence="2 4" key="2">
    <citation type="journal article" date="2014" name="BMC Genomics">
        <title>An improved genome release (version Mt4.0) for the model legume Medicago truncatula.</title>
        <authorList>
            <person name="Tang H."/>
            <person name="Krishnakumar V."/>
            <person name="Bidwell S."/>
            <person name="Rosen B."/>
            <person name="Chan A."/>
            <person name="Zhou S."/>
            <person name="Gentzbittel L."/>
            <person name="Childs K.L."/>
            <person name="Yandell M."/>
            <person name="Gundlach H."/>
            <person name="Mayer K.F."/>
            <person name="Schwartz D.C."/>
            <person name="Town C.D."/>
        </authorList>
    </citation>
    <scope>GENOME REANNOTATION</scope>
    <source>
        <strain evidence="2">A17</strain>
        <strain evidence="3 4">cv. Jemalong A17</strain>
    </source>
</reference>
<evidence type="ECO:0000256" key="1">
    <source>
        <dbReference type="SAM" id="MobiDB-lite"/>
    </source>
</evidence>
<feature type="region of interest" description="Disordered" evidence="1">
    <location>
        <begin position="45"/>
        <end position="64"/>
    </location>
</feature>
<name>A0A072UB48_MEDTR</name>
<dbReference type="HOGENOM" id="CLU_2041540_0_0_1"/>